<dbReference type="GO" id="GO:0006952">
    <property type="term" value="P:defense response"/>
    <property type="evidence" value="ECO:0007669"/>
    <property type="project" value="InterPro"/>
</dbReference>
<comment type="caution">
    <text evidence="4">The sequence shown here is derived from an EMBL/GenBank/DDBJ whole genome shotgun (WGS) entry which is preliminary data.</text>
</comment>
<dbReference type="InterPro" id="IPR013742">
    <property type="entry name" value="Whirly"/>
</dbReference>
<evidence type="ECO:0000256" key="1">
    <source>
        <dbReference type="ARBA" id="ARBA00006061"/>
    </source>
</evidence>
<sequence length="231" mass="25683">MPWSFASDSPSPPPSSIGVYFIARPIIIVIIWDIWSKMWPRVGSPRPRTLGRAAEVKAPLWLITHEISTSGPDLVTDAGSTSFRRYAKYTVFKGKAALSLEPVLPTIREVDSRSSRVFKRGCVVLKFYPAIALQKYDWKRRQVFALSPTEAGNLIALGPDESCEFLHDPSLKSSLEGQVRKSLQVSPSANDKGYFLNLMVANKIQNTNERLSISVTKAEFAVIRTILTANS</sequence>
<gene>
    <name evidence="4" type="ORF">ZIOFF_033426</name>
</gene>
<dbReference type="Proteomes" id="UP000734854">
    <property type="component" value="Unassembled WGS sequence"/>
</dbReference>
<comment type="similarity">
    <text evidence="1">Belongs to the Whirly family.</text>
</comment>
<reference evidence="4 5" key="1">
    <citation type="submission" date="2020-08" db="EMBL/GenBank/DDBJ databases">
        <title>Plant Genome Project.</title>
        <authorList>
            <person name="Zhang R.-G."/>
        </authorList>
    </citation>
    <scope>NUCLEOTIDE SEQUENCE [LARGE SCALE GENOMIC DNA]</scope>
    <source>
        <tissue evidence="4">Rhizome</tissue>
    </source>
</reference>
<dbReference type="Pfam" id="PF08536">
    <property type="entry name" value="Whirly"/>
    <property type="match status" value="1"/>
</dbReference>
<keyword evidence="3" id="KW-0812">Transmembrane</keyword>
<keyword evidence="5" id="KW-1185">Reference proteome</keyword>
<dbReference type="EMBL" id="JACMSC010000009">
    <property type="protein sequence ID" value="KAG6508069.1"/>
    <property type="molecule type" value="Genomic_DNA"/>
</dbReference>
<dbReference type="Gene3D" id="2.30.31.10">
    <property type="entry name" value="Transcriptional Coactivator Pc4, Chain A"/>
    <property type="match status" value="1"/>
</dbReference>
<dbReference type="InterPro" id="IPR009044">
    <property type="entry name" value="ssDNA-bd_transcriptional_reg"/>
</dbReference>
<keyword evidence="3" id="KW-1133">Transmembrane helix</keyword>
<dbReference type="SUPFAM" id="SSF54447">
    <property type="entry name" value="ssDNA-binding transcriptional regulator domain"/>
    <property type="match status" value="1"/>
</dbReference>
<dbReference type="GO" id="GO:0003697">
    <property type="term" value="F:single-stranded DNA binding"/>
    <property type="evidence" value="ECO:0007669"/>
    <property type="project" value="InterPro"/>
</dbReference>
<dbReference type="AlphaFoldDB" id="A0A8J5L1S8"/>
<name>A0A8J5L1S8_ZINOF</name>
<keyword evidence="2" id="KW-0809">Transit peptide</keyword>
<accession>A0A8J5L1S8</accession>
<evidence type="ECO:0000256" key="3">
    <source>
        <dbReference type="SAM" id="Phobius"/>
    </source>
</evidence>
<evidence type="ECO:0000256" key="2">
    <source>
        <dbReference type="ARBA" id="ARBA00022946"/>
    </source>
</evidence>
<feature type="transmembrane region" description="Helical" evidence="3">
    <location>
        <begin position="17"/>
        <end position="35"/>
    </location>
</feature>
<keyword evidence="3" id="KW-0472">Membrane</keyword>
<evidence type="ECO:0000313" key="4">
    <source>
        <dbReference type="EMBL" id="KAG6508069.1"/>
    </source>
</evidence>
<dbReference type="PANTHER" id="PTHR31745:SF1">
    <property type="entry name" value="SINGLE-STRANDED DNA-BINDING PROTEIN WHY2, MITOCHONDRIAL"/>
    <property type="match status" value="1"/>
</dbReference>
<dbReference type="GO" id="GO:0006355">
    <property type="term" value="P:regulation of DNA-templated transcription"/>
    <property type="evidence" value="ECO:0007669"/>
    <property type="project" value="InterPro"/>
</dbReference>
<dbReference type="PANTHER" id="PTHR31745">
    <property type="entry name" value="SINGLE-STRANDED DNA-BINDING PROTEIN WHY2, MITOCHONDRIAL"/>
    <property type="match status" value="1"/>
</dbReference>
<protein>
    <submittedName>
        <fullName evidence="4">Uncharacterized protein</fullName>
    </submittedName>
</protein>
<organism evidence="4 5">
    <name type="scientific">Zingiber officinale</name>
    <name type="common">Ginger</name>
    <name type="synonym">Amomum zingiber</name>
    <dbReference type="NCBI Taxonomy" id="94328"/>
    <lineage>
        <taxon>Eukaryota</taxon>
        <taxon>Viridiplantae</taxon>
        <taxon>Streptophyta</taxon>
        <taxon>Embryophyta</taxon>
        <taxon>Tracheophyta</taxon>
        <taxon>Spermatophyta</taxon>
        <taxon>Magnoliopsida</taxon>
        <taxon>Liliopsida</taxon>
        <taxon>Zingiberales</taxon>
        <taxon>Zingiberaceae</taxon>
        <taxon>Zingiber</taxon>
    </lineage>
</organism>
<proteinExistence type="inferred from homology"/>
<evidence type="ECO:0000313" key="5">
    <source>
        <dbReference type="Proteomes" id="UP000734854"/>
    </source>
</evidence>